<reference evidence="11 12" key="1">
    <citation type="journal article" date="2016" name="Genome Biol. Evol.">
        <title>Divergent and convergent evolution of fungal pathogenicity.</title>
        <authorList>
            <person name="Shang Y."/>
            <person name="Xiao G."/>
            <person name="Zheng P."/>
            <person name="Cen K."/>
            <person name="Zhan S."/>
            <person name="Wang C."/>
        </authorList>
    </citation>
    <scope>NUCLEOTIDE SEQUENCE [LARGE SCALE GENOMIC DNA]</scope>
    <source>
        <strain evidence="11 12">ARSEF 7405</strain>
    </source>
</reference>
<feature type="transmembrane region" description="Helical" evidence="9">
    <location>
        <begin position="327"/>
        <end position="344"/>
    </location>
</feature>
<evidence type="ECO:0000256" key="6">
    <source>
        <dbReference type="ARBA" id="ARBA00023136"/>
    </source>
</evidence>
<feature type="transmembrane region" description="Helical" evidence="9">
    <location>
        <begin position="136"/>
        <end position="158"/>
    </location>
</feature>
<feature type="transmembrane region" description="Helical" evidence="9">
    <location>
        <begin position="395"/>
        <end position="414"/>
    </location>
</feature>
<dbReference type="NCBIfam" id="TIGR00879">
    <property type="entry name" value="SP"/>
    <property type="match status" value="1"/>
</dbReference>
<dbReference type="PANTHER" id="PTHR48022">
    <property type="entry name" value="PLASTIDIC GLUCOSE TRANSPORTER 4"/>
    <property type="match status" value="1"/>
</dbReference>
<dbReference type="SUPFAM" id="SSF103473">
    <property type="entry name" value="MFS general substrate transporter"/>
    <property type="match status" value="1"/>
</dbReference>
<dbReference type="GO" id="GO:0005351">
    <property type="term" value="F:carbohydrate:proton symporter activity"/>
    <property type="evidence" value="ECO:0007669"/>
    <property type="project" value="TreeGrafter"/>
</dbReference>
<dbReference type="PANTHER" id="PTHR48022:SF80">
    <property type="entry name" value="SUGAR TRANSPORTER, PUTATIVE (AFU_ORTHOLOGUE AFUA_3G12170)-RELATED"/>
    <property type="match status" value="1"/>
</dbReference>
<dbReference type="PROSITE" id="PS50850">
    <property type="entry name" value="MFS"/>
    <property type="match status" value="1"/>
</dbReference>
<feature type="transmembrane region" description="Helical" evidence="9">
    <location>
        <begin position="426"/>
        <end position="446"/>
    </location>
</feature>
<protein>
    <submittedName>
        <fullName evidence="11">Sugar/inositol transporter</fullName>
    </submittedName>
</protein>
<dbReference type="InterPro" id="IPR005829">
    <property type="entry name" value="Sugar_transporter_CS"/>
</dbReference>
<keyword evidence="12" id="KW-1185">Reference proteome</keyword>
<dbReference type="Pfam" id="PF00083">
    <property type="entry name" value="Sugar_tr"/>
    <property type="match status" value="1"/>
</dbReference>
<feature type="transmembrane region" description="Helical" evidence="9">
    <location>
        <begin position="107"/>
        <end position="124"/>
    </location>
</feature>
<dbReference type="PRINTS" id="PR00171">
    <property type="entry name" value="SUGRTRNSPORT"/>
</dbReference>
<accession>A0A162ICF4</accession>
<dbReference type="GO" id="GO:0016020">
    <property type="term" value="C:membrane"/>
    <property type="evidence" value="ECO:0007669"/>
    <property type="project" value="UniProtKB-SubCell"/>
</dbReference>
<comment type="similarity">
    <text evidence="2 7">Belongs to the major facilitator superfamily. Sugar transporter (TC 2.A.1.1) family.</text>
</comment>
<feature type="transmembrane region" description="Helical" evidence="9">
    <location>
        <begin position="82"/>
        <end position="101"/>
    </location>
</feature>
<dbReference type="VEuPathDB" id="FungiDB:AAP_06047"/>
<keyword evidence="5 9" id="KW-1133">Transmembrane helix</keyword>
<comment type="subcellular location">
    <subcellularLocation>
        <location evidence="1">Membrane</location>
        <topology evidence="1">Multi-pass membrane protein</topology>
    </subcellularLocation>
</comment>
<keyword evidence="3 7" id="KW-0813">Transport</keyword>
<dbReference type="Proteomes" id="UP000242877">
    <property type="component" value="Unassembled WGS sequence"/>
</dbReference>
<evidence type="ECO:0000256" key="4">
    <source>
        <dbReference type="ARBA" id="ARBA00022692"/>
    </source>
</evidence>
<dbReference type="OrthoDB" id="6612291at2759"/>
<keyword evidence="6 9" id="KW-0472">Membrane</keyword>
<feature type="region of interest" description="Disordered" evidence="8">
    <location>
        <begin position="472"/>
        <end position="496"/>
    </location>
</feature>
<feature type="transmembrane region" description="Helical" evidence="9">
    <location>
        <begin position="170"/>
        <end position="191"/>
    </location>
</feature>
<dbReference type="InterPro" id="IPR050360">
    <property type="entry name" value="MFS_Sugar_Transporters"/>
</dbReference>
<comment type="caution">
    <text evidence="11">The sequence shown here is derived from an EMBL/GenBank/DDBJ whole genome shotgun (WGS) entry which is preliminary data.</text>
</comment>
<feature type="transmembrane region" description="Helical" evidence="9">
    <location>
        <begin position="295"/>
        <end position="318"/>
    </location>
</feature>
<keyword evidence="4 9" id="KW-0812">Transmembrane</keyword>
<name>A0A162ICF4_9EURO</name>
<feature type="transmembrane region" description="Helical" evidence="9">
    <location>
        <begin position="356"/>
        <end position="383"/>
    </location>
</feature>
<feature type="domain" description="Major facilitator superfamily (MFS) profile" evidence="10">
    <location>
        <begin position="9"/>
        <end position="450"/>
    </location>
</feature>
<evidence type="ECO:0000256" key="7">
    <source>
        <dbReference type="RuleBase" id="RU003346"/>
    </source>
</evidence>
<evidence type="ECO:0000256" key="9">
    <source>
        <dbReference type="SAM" id="Phobius"/>
    </source>
</evidence>
<evidence type="ECO:0000256" key="2">
    <source>
        <dbReference type="ARBA" id="ARBA00010992"/>
    </source>
</evidence>
<dbReference type="InterPro" id="IPR036259">
    <property type="entry name" value="MFS_trans_sf"/>
</dbReference>
<dbReference type="EMBL" id="AZGZ01000041">
    <property type="protein sequence ID" value="KZZ87012.1"/>
    <property type="molecule type" value="Genomic_DNA"/>
</dbReference>
<gene>
    <name evidence="11" type="ORF">AAP_06047</name>
</gene>
<evidence type="ECO:0000256" key="3">
    <source>
        <dbReference type="ARBA" id="ARBA00022448"/>
    </source>
</evidence>
<evidence type="ECO:0000256" key="1">
    <source>
        <dbReference type="ARBA" id="ARBA00004141"/>
    </source>
</evidence>
<evidence type="ECO:0000259" key="10">
    <source>
        <dbReference type="PROSITE" id="PS50850"/>
    </source>
</evidence>
<dbReference type="AlphaFoldDB" id="A0A162ICF4"/>
<dbReference type="InterPro" id="IPR020846">
    <property type="entry name" value="MFS_dom"/>
</dbReference>
<dbReference type="FunFam" id="1.20.1250.20:FF:000090">
    <property type="entry name" value="MFS sugar transporter, putative"/>
    <property type="match status" value="1"/>
</dbReference>
<feature type="transmembrane region" description="Helical" evidence="9">
    <location>
        <begin position="56"/>
        <end position="75"/>
    </location>
</feature>
<evidence type="ECO:0000313" key="11">
    <source>
        <dbReference type="EMBL" id="KZZ87012.1"/>
    </source>
</evidence>
<evidence type="ECO:0000256" key="8">
    <source>
        <dbReference type="SAM" id="MobiDB-lite"/>
    </source>
</evidence>
<dbReference type="InterPro" id="IPR005828">
    <property type="entry name" value="MFS_sugar_transport-like"/>
</dbReference>
<feature type="compositionally biased region" description="Basic and acidic residues" evidence="8">
    <location>
        <begin position="477"/>
        <end position="496"/>
    </location>
</feature>
<proteinExistence type="inferred from homology"/>
<dbReference type="PROSITE" id="PS00216">
    <property type="entry name" value="SUGAR_TRANSPORT_1"/>
    <property type="match status" value="1"/>
</dbReference>
<organism evidence="11 12">
    <name type="scientific">Ascosphaera apis ARSEF 7405</name>
    <dbReference type="NCBI Taxonomy" id="392613"/>
    <lineage>
        <taxon>Eukaryota</taxon>
        <taxon>Fungi</taxon>
        <taxon>Dikarya</taxon>
        <taxon>Ascomycota</taxon>
        <taxon>Pezizomycotina</taxon>
        <taxon>Eurotiomycetes</taxon>
        <taxon>Eurotiomycetidae</taxon>
        <taxon>Onygenales</taxon>
        <taxon>Ascosphaeraceae</taxon>
        <taxon>Ascosphaera</taxon>
    </lineage>
</organism>
<sequence>MGKGFIIGLAVFAATGSFLFGYDSGVMTNVIASVNFLNYFDTDPESNIIGAMNSTFSGGAAVGALCGGIFLDWLGRKKPISFGAFIGFVGAVIQCASQSLAMMLVGRIIAGWAVGLLSMSVPVYQAECAHPKSRGLIIGLSQQMIGIGFIVSGWVGYGCNHASDTSTFQWRFPLGFQCLPAGLLCVGMPFFPESPRYLIRVDKFDEAMAALRKLHYDGTNEDWINVEFNEIKAAADAEKSVEHNPWISMFTVPQWRRRLALGAAIQAFTQTTGTNVINYYQTVMYRNLGIKGDNITLIACFYNMIGPITNVFFITLLIDRVGRRRPLMFGCISIAMCLLLEAVVDSQNVDGNKKGLSGLGILFIWLVSIFFSLSFGPISWTYMSEVIPSQIRGTGSAFATGIGNWGVGVMWSQVSPKGLGKLGWKYYFVFFSFNVAVTLPCLYFFFPETKQKTLEEIDELFGGRVDAHGHTHAITPPEKDTVEHVQETKAQDGELA</sequence>
<evidence type="ECO:0000313" key="12">
    <source>
        <dbReference type="Proteomes" id="UP000242877"/>
    </source>
</evidence>
<dbReference type="Gene3D" id="1.20.1250.20">
    <property type="entry name" value="MFS general substrate transporter like domains"/>
    <property type="match status" value="1"/>
</dbReference>
<evidence type="ECO:0000256" key="5">
    <source>
        <dbReference type="ARBA" id="ARBA00022989"/>
    </source>
</evidence>
<dbReference type="InterPro" id="IPR003663">
    <property type="entry name" value="Sugar/inositol_transpt"/>
</dbReference>